<proteinExistence type="predicted"/>
<evidence type="ECO:0000313" key="4">
    <source>
        <dbReference type="Proteomes" id="UP001595821"/>
    </source>
</evidence>
<dbReference type="RefSeq" id="WP_246972465.1">
    <property type="nucleotide sequence ID" value="NZ_CP095397.1"/>
</dbReference>
<dbReference type="Proteomes" id="UP001595821">
    <property type="component" value="Unassembled WGS sequence"/>
</dbReference>
<dbReference type="Gene3D" id="3.40.50.2000">
    <property type="entry name" value="Glycogen Phosphorylase B"/>
    <property type="match status" value="2"/>
</dbReference>
<accession>A0ABD5P1K5</accession>
<keyword evidence="3" id="KW-0328">Glycosyltransferase</keyword>
<dbReference type="GeneID" id="71853020"/>
<dbReference type="EC" id="2.4.-.-" evidence="3"/>
<organism evidence="3 4">
    <name type="scientific">Natribaculum luteum</name>
    <dbReference type="NCBI Taxonomy" id="1586232"/>
    <lineage>
        <taxon>Archaea</taxon>
        <taxon>Methanobacteriati</taxon>
        <taxon>Methanobacteriota</taxon>
        <taxon>Stenosarchaea group</taxon>
        <taxon>Halobacteria</taxon>
        <taxon>Halobacteriales</taxon>
        <taxon>Natrialbaceae</taxon>
        <taxon>Natribaculum</taxon>
    </lineage>
</organism>
<dbReference type="SUPFAM" id="SSF53756">
    <property type="entry name" value="UDP-Glycosyltransferase/glycogen phosphorylase"/>
    <property type="match status" value="1"/>
</dbReference>
<protein>
    <submittedName>
        <fullName evidence="3">Glycosyltransferase</fullName>
        <ecNumber evidence="3">2.4.-.-</ecNumber>
    </submittedName>
</protein>
<dbReference type="PANTHER" id="PTHR12526:SF630">
    <property type="entry name" value="GLYCOSYLTRANSFERASE"/>
    <property type="match status" value="1"/>
</dbReference>
<dbReference type="AlphaFoldDB" id="A0ABD5P1K5"/>
<comment type="caution">
    <text evidence="3">The sequence shown here is derived from an EMBL/GenBank/DDBJ whole genome shotgun (WGS) entry which is preliminary data.</text>
</comment>
<evidence type="ECO:0000313" key="3">
    <source>
        <dbReference type="EMBL" id="MFC4248181.1"/>
    </source>
</evidence>
<sequence>MRIAFVSFETVHHRETETNVRLQRVISGLSARGHDVHVLCARFWTGEERRLERDDVVYHGVAPDLESRRSFCLRLPSVLRSIGPDVIHASAQPAGQVLAASGASTLTRAPLVVEWYGEEGVDDGRLRQWATGRPDRIVTPSRLVQTWVRELGVDGDRIEVIPNPVEMDRIRETPPGDAADVVYARRLDEEANVESLLLALAELRDREWSATILGDGPERETYEGLARDLRIDDRVTFVGETTRDERIAAYRSAHVFVQTARHSVFPTELLWALASGCVGVVEYHVDSSAHELVEGRERGFRVTNEDELVDAIVEAGDLEHRTDDERFAEFDRDRVIERYVESYREIQDERGLF</sequence>
<evidence type="ECO:0000259" key="1">
    <source>
        <dbReference type="Pfam" id="PF00534"/>
    </source>
</evidence>
<dbReference type="PANTHER" id="PTHR12526">
    <property type="entry name" value="GLYCOSYLTRANSFERASE"/>
    <property type="match status" value="1"/>
</dbReference>
<dbReference type="InterPro" id="IPR001296">
    <property type="entry name" value="Glyco_trans_1"/>
</dbReference>
<feature type="domain" description="Glycosyl transferase family 1" evidence="1">
    <location>
        <begin position="171"/>
        <end position="315"/>
    </location>
</feature>
<dbReference type="EMBL" id="JBHSDJ010000117">
    <property type="protein sequence ID" value="MFC4248181.1"/>
    <property type="molecule type" value="Genomic_DNA"/>
</dbReference>
<reference evidence="3 4" key="1">
    <citation type="journal article" date="2014" name="Int. J. Syst. Evol. Microbiol.">
        <title>Complete genome sequence of Corynebacterium casei LMG S-19264T (=DSM 44701T), isolated from a smear-ripened cheese.</title>
        <authorList>
            <consortium name="US DOE Joint Genome Institute (JGI-PGF)"/>
            <person name="Walter F."/>
            <person name="Albersmeier A."/>
            <person name="Kalinowski J."/>
            <person name="Ruckert C."/>
        </authorList>
    </citation>
    <scope>NUCLEOTIDE SEQUENCE [LARGE SCALE GENOMIC DNA]</scope>
    <source>
        <strain evidence="3 4">IBRC-M 10912</strain>
    </source>
</reference>
<dbReference type="Pfam" id="PF13439">
    <property type="entry name" value="Glyco_transf_4"/>
    <property type="match status" value="1"/>
</dbReference>
<dbReference type="GO" id="GO:0016757">
    <property type="term" value="F:glycosyltransferase activity"/>
    <property type="evidence" value="ECO:0007669"/>
    <property type="project" value="UniProtKB-KW"/>
</dbReference>
<evidence type="ECO:0000259" key="2">
    <source>
        <dbReference type="Pfam" id="PF13439"/>
    </source>
</evidence>
<feature type="domain" description="Glycosyltransferase subfamily 4-like N-terminal" evidence="2">
    <location>
        <begin position="20"/>
        <end position="169"/>
    </location>
</feature>
<dbReference type="InterPro" id="IPR028098">
    <property type="entry name" value="Glyco_trans_4-like_N"/>
</dbReference>
<dbReference type="Pfam" id="PF00534">
    <property type="entry name" value="Glycos_transf_1"/>
    <property type="match status" value="1"/>
</dbReference>
<gene>
    <name evidence="3" type="ORF">ACFOZ7_14805</name>
</gene>
<keyword evidence="3" id="KW-0808">Transferase</keyword>
<name>A0ABD5P1K5_9EURY</name>